<protein>
    <submittedName>
        <fullName evidence="2">Uncharacterized protein</fullName>
    </submittedName>
</protein>
<feature type="region of interest" description="Disordered" evidence="1">
    <location>
        <begin position="1"/>
        <end position="64"/>
    </location>
</feature>
<evidence type="ECO:0000256" key="1">
    <source>
        <dbReference type="SAM" id="MobiDB-lite"/>
    </source>
</evidence>
<reference evidence="2 3" key="1">
    <citation type="submission" date="2020-01" db="EMBL/GenBank/DDBJ databases">
        <title>Microvirga sp. nov., an arsenate reduction bacterium isolated from Tibet hotspring sediments.</title>
        <authorList>
            <person name="Yuan C.-G."/>
        </authorList>
    </citation>
    <scope>NUCLEOTIDE SEQUENCE [LARGE SCALE GENOMIC DNA]</scope>
    <source>
        <strain evidence="2 3">SYSU G3D203</strain>
    </source>
</reference>
<comment type="caution">
    <text evidence="2">The sequence shown here is derived from an EMBL/GenBank/DDBJ whole genome shotgun (WGS) entry which is preliminary data.</text>
</comment>
<evidence type="ECO:0000313" key="3">
    <source>
        <dbReference type="Proteomes" id="UP000818323"/>
    </source>
</evidence>
<name>A0ABW9Z385_9HYPH</name>
<sequence>MAAAPEDRTEGLAERSLNTSIVPPAEDHRDRPAQDNSTGQRSSAGNDQRKGLEQASPKSPHHER</sequence>
<feature type="compositionally biased region" description="Basic and acidic residues" evidence="1">
    <location>
        <begin position="1"/>
        <end position="13"/>
    </location>
</feature>
<evidence type="ECO:0000313" key="2">
    <source>
        <dbReference type="EMBL" id="NBJ25743.1"/>
    </source>
</evidence>
<keyword evidence="3" id="KW-1185">Reference proteome</keyword>
<gene>
    <name evidence="2" type="ORF">GR303_15400</name>
</gene>
<dbReference type="Proteomes" id="UP000818323">
    <property type="component" value="Unassembled WGS sequence"/>
</dbReference>
<organism evidence="2 3">
    <name type="scientific">Microvirga arsenatis</name>
    <dbReference type="NCBI Taxonomy" id="2692265"/>
    <lineage>
        <taxon>Bacteria</taxon>
        <taxon>Pseudomonadati</taxon>
        <taxon>Pseudomonadota</taxon>
        <taxon>Alphaproteobacteria</taxon>
        <taxon>Hyphomicrobiales</taxon>
        <taxon>Methylobacteriaceae</taxon>
        <taxon>Microvirga</taxon>
    </lineage>
</organism>
<accession>A0ABW9Z385</accession>
<dbReference type="EMBL" id="JAAAXJ010000008">
    <property type="protein sequence ID" value="NBJ25743.1"/>
    <property type="molecule type" value="Genomic_DNA"/>
</dbReference>
<dbReference type="RefSeq" id="WP_161725428.1">
    <property type="nucleotide sequence ID" value="NZ_JAAAXI010000019.1"/>
</dbReference>
<proteinExistence type="predicted"/>
<feature type="compositionally biased region" description="Polar residues" evidence="1">
    <location>
        <begin position="34"/>
        <end position="46"/>
    </location>
</feature>